<feature type="compositionally biased region" description="Basic and acidic residues" evidence="1">
    <location>
        <begin position="331"/>
        <end position="340"/>
    </location>
</feature>
<protein>
    <submittedName>
        <fullName evidence="2">Uncharacterized protein</fullName>
    </submittedName>
</protein>
<dbReference type="Proteomes" id="UP000193218">
    <property type="component" value="Unassembled WGS sequence"/>
</dbReference>
<organism evidence="2 3">
    <name type="scientific">Kockovaella imperatae</name>
    <dbReference type="NCBI Taxonomy" id="4999"/>
    <lineage>
        <taxon>Eukaryota</taxon>
        <taxon>Fungi</taxon>
        <taxon>Dikarya</taxon>
        <taxon>Basidiomycota</taxon>
        <taxon>Agaricomycotina</taxon>
        <taxon>Tremellomycetes</taxon>
        <taxon>Tremellales</taxon>
        <taxon>Cuniculitremaceae</taxon>
        <taxon>Kockovaella</taxon>
    </lineage>
</organism>
<dbReference type="STRING" id="4999.A0A1Y1UJY5"/>
<dbReference type="RefSeq" id="XP_021872221.1">
    <property type="nucleotide sequence ID" value="XM_022015269.1"/>
</dbReference>
<dbReference type="PANTHER" id="PTHR34862">
    <property type="entry name" value="SPARK DOMAIN-CONTAINING PROTEIN"/>
    <property type="match status" value="1"/>
</dbReference>
<proteinExistence type="predicted"/>
<dbReference type="PANTHER" id="PTHR34862:SF1">
    <property type="entry name" value="SPARK DOMAIN-CONTAINING PROTEIN"/>
    <property type="match status" value="1"/>
</dbReference>
<name>A0A1Y1UJY5_9TREE</name>
<dbReference type="AlphaFoldDB" id="A0A1Y1UJY5"/>
<accession>A0A1Y1UJY5</accession>
<keyword evidence="3" id="KW-1185">Reference proteome</keyword>
<evidence type="ECO:0000256" key="1">
    <source>
        <dbReference type="SAM" id="MobiDB-lite"/>
    </source>
</evidence>
<dbReference type="InParanoid" id="A0A1Y1UJY5"/>
<evidence type="ECO:0000313" key="2">
    <source>
        <dbReference type="EMBL" id="ORX38299.1"/>
    </source>
</evidence>
<reference evidence="2 3" key="1">
    <citation type="submission" date="2017-03" db="EMBL/GenBank/DDBJ databases">
        <title>Widespread Adenine N6-methylation of Active Genes in Fungi.</title>
        <authorList>
            <consortium name="DOE Joint Genome Institute"/>
            <person name="Mondo S.J."/>
            <person name="Dannebaum R.O."/>
            <person name="Kuo R.C."/>
            <person name="Louie K.B."/>
            <person name="Bewick A.J."/>
            <person name="Labutti K."/>
            <person name="Haridas S."/>
            <person name="Kuo A."/>
            <person name="Salamov A."/>
            <person name="Ahrendt S.R."/>
            <person name="Lau R."/>
            <person name="Bowen B.P."/>
            <person name="Lipzen A."/>
            <person name="Sullivan W."/>
            <person name="Andreopoulos W.B."/>
            <person name="Clum A."/>
            <person name="Lindquist E."/>
            <person name="Daum C."/>
            <person name="Northen T.R."/>
            <person name="Ramamoorthy G."/>
            <person name="Schmitz R.J."/>
            <person name="Gryganskyi A."/>
            <person name="Culley D."/>
            <person name="Magnuson J."/>
            <person name="James T.Y."/>
            <person name="O'Malley M.A."/>
            <person name="Stajich J.E."/>
            <person name="Spatafora J.W."/>
            <person name="Visel A."/>
            <person name="Grigoriev I.V."/>
        </authorList>
    </citation>
    <scope>NUCLEOTIDE SEQUENCE [LARGE SCALE GENOMIC DNA]</scope>
    <source>
        <strain evidence="2 3">NRRL Y-17943</strain>
    </source>
</reference>
<dbReference type="GeneID" id="33557077"/>
<feature type="region of interest" description="Disordered" evidence="1">
    <location>
        <begin position="298"/>
        <end position="340"/>
    </location>
</feature>
<evidence type="ECO:0000313" key="3">
    <source>
        <dbReference type="Proteomes" id="UP000193218"/>
    </source>
</evidence>
<comment type="caution">
    <text evidence="2">The sequence shown here is derived from an EMBL/GenBank/DDBJ whole genome shotgun (WGS) entry which is preliminary data.</text>
</comment>
<sequence>MSSNSSIVPTVDSYLSTICSSDPCTNTTLTSVADSIIQGCASDLTKFGVDNQTVRDMIDLYPLAREVVCLKTEDPESLNNATIPLDSTAYNTTNGTFCVTELLTDLSGYIGANLTTKYIETVVLGGNGSALQILEHVPIEAICTDCIFAAIDVVYTEYPAIGNYSVGKNMTIDGWLNMTCPAYNTTTNGTLPASIDEVAANSTFPETIIGAHGTYTPGSAAVPAPTLNSTNEQQWGIASLVGASVYSTAAAAATDAVPTVTGMPMMSGAPSAPAMPSAAASGMPSGGVMSVISSALASGGPAGPAGPAPTLQAPSGSVSAPAARRTLGNMQEKKRWIGEW</sequence>
<gene>
    <name evidence="2" type="ORF">BD324DRAFT_620334</name>
</gene>
<dbReference type="OrthoDB" id="2536450at2759"/>
<dbReference type="EMBL" id="NBSH01000004">
    <property type="protein sequence ID" value="ORX38299.1"/>
    <property type="molecule type" value="Genomic_DNA"/>
</dbReference>